<protein>
    <submittedName>
        <fullName evidence="2">Uncharacterized protein</fullName>
    </submittedName>
</protein>
<sequence>MNARSMSARKQPYSPCRNAGPSWT</sequence>
<evidence type="ECO:0000256" key="1">
    <source>
        <dbReference type="SAM" id="MobiDB-lite"/>
    </source>
</evidence>
<accession>A0A0K2U386</accession>
<name>A0A0K2U386_LEPSM</name>
<feature type="region of interest" description="Disordered" evidence="1">
    <location>
        <begin position="1"/>
        <end position="24"/>
    </location>
</feature>
<reference evidence="2" key="1">
    <citation type="submission" date="2014-05" db="EMBL/GenBank/DDBJ databases">
        <authorList>
            <person name="Chronopoulou M."/>
        </authorList>
    </citation>
    <scope>NUCLEOTIDE SEQUENCE</scope>
    <source>
        <tissue evidence="2">Whole organism</tissue>
    </source>
</reference>
<evidence type="ECO:0000313" key="2">
    <source>
        <dbReference type="EMBL" id="CDW32161.1"/>
    </source>
</evidence>
<organism evidence="2">
    <name type="scientific">Lepeophtheirus salmonis</name>
    <name type="common">Salmon louse</name>
    <name type="synonym">Caligus salmonis</name>
    <dbReference type="NCBI Taxonomy" id="72036"/>
    <lineage>
        <taxon>Eukaryota</taxon>
        <taxon>Metazoa</taxon>
        <taxon>Ecdysozoa</taxon>
        <taxon>Arthropoda</taxon>
        <taxon>Crustacea</taxon>
        <taxon>Multicrustacea</taxon>
        <taxon>Hexanauplia</taxon>
        <taxon>Copepoda</taxon>
        <taxon>Siphonostomatoida</taxon>
        <taxon>Caligidae</taxon>
        <taxon>Lepeophtheirus</taxon>
    </lineage>
</organism>
<dbReference type="AlphaFoldDB" id="A0A0K2U386"/>
<dbReference type="EMBL" id="HACA01014800">
    <property type="protein sequence ID" value="CDW32161.1"/>
    <property type="molecule type" value="Transcribed_RNA"/>
</dbReference>
<proteinExistence type="predicted"/>